<evidence type="ECO:0000313" key="4">
    <source>
        <dbReference type="Proteomes" id="UP001054837"/>
    </source>
</evidence>
<feature type="compositionally biased region" description="Basic and acidic residues" evidence="1">
    <location>
        <begin position="216"/>
        <end position="237"/>
    </location>
</feature>
<sequence>MEQRRMHDLRPPKNVGWSTFMAPQLEHYSLYLRASLHLVKMLKLEKEAEEDDVFGIILNVATLNLSDLEIAIGDDNSLEVKVKQRPTDTDFYTFSRDCTYNYTLPKNVDNKSLVAVKTADNYVIILPRAELREDWEKSVSFQKPELPSMSGVKTSGAKRVKPSGKEADKSVRMEVVEEEPARRTRSTRSASDKSKSEPQPSTSTGTKKETKSKKAASKEAADTKKDEEKSSGSKSDDKPDDEDTPPKTLLVVEEIDRVLKPALDFFQLRRLMAELESHVNLVGRFVNSSASFVSANLRLPEFKIKTITDRLYRP</sequence>
<dbReference type="InterPro" id="IPR002068">
    <property type="entry name" value="A-crystallin/Hsp20_dom"/>
</dbReference>
<dbReference type="Proteomes" id="UP001054837">
    <property type="component" value="Unassembled WGS sequence"/>
</dbReference>
<gene>
    <name evidence="3" type="ORF">CDAR_184161</name>
</gene>
<feature type="domain" description="SHSP" evidence="2">
    <location>
        <begin position="48"/>
        <end position="117"/>
    </location>
</feature>
<evidence type="ECO:0000259" key="2">
    <source>
        <dbReference type="Pfam" id="PF00011"/>
    </source>
</evidence>
<proteinExistence type="predicted"/>
<evidence type="ECO:0000256" key="1">
    <source>
        <dbReference type="SAM" id="MobiDB-lite"/>
    </source>
</evidence>
<accession>A0AAV4VZ05</accession>
<organism evidence="3 4">
    <name type="scientific">Caerostris darwini</name>
    <dbReference type="NCBI Taxonomy" id="1538125"/>
    <lineage>
        <taxon>Eukaryota</taxon>
        <taxon>Metazoa</taxon>
        <taxon>Ecdysozoa</taxon>
        <taxon>Arthropoda</taxon>
        <taxon>Chelicerata</taxon>
        <taxon>Arachnida</taxon>
        <taxon>Araneae</taxon>
        <taxon>Araneomorphae</taxon>
        <taxon>Entelegynae</taxon>
        <taxon>Araneoidea</taxon>
        <taxon>Araneidae</taxon>
        <taxon>Caerostris</taxon>
    </lineage>
</organism>
<feature type="compositionally biased region" description="Basic and acidic residues" evidence="1">
    <location>
        <begin position="163"/>
        <end position="182"/>
    </location>
</feature>
<evidence type="ECO:0000313" key="3">
    <source>
        <dbReference type="EMBL" id="GIY75065.1"/>
    </source>
</evidence>
<name>A0AAV4VZ05_9ARAC</name>
<dbReference type="AlphaFoldDB" id="A0AAV4VZ05"/>
<feature type="region of interest" description="Disordered" evidence="1">
    <location>
        <begin position="145"/>
        <end position="246"/>
    </location>
</feature>
<protein>
    <recommendedName>
        <fullName evidence="2">SHSP domain-containing protein</fullName>
    </recommendedName>
</protein>
<keyword evidence="4" id="KW-1185">Reference proteome</keyword>
<comment type="caution">
    <text evidence="3">The sequence shown here is derived from an EMBL/GenBank/DDBJ whole genome shotgun (WGS) entry which is preliminary data.</text>
</comment>
<dbReference type="EMBL" id="BPLQ01013823">
    <property type="protein sequence ID" value="GIY75065.1"/>
    <property type="molecule type" value="Genomic_DNA"/>
</dbReference>
<dbReference type="Pfam" id="PF00011">
    <property type="entry name" value="HSP20"/>
    <property type="match status" value="1"/>
</dbReference>
<reference evidence="3 4" key="1">
    <citation type="submission" date="2021-06" db="EMBL/GenBank/DDBJ databases">
        <title>Caerostris darwini draft genome.</title>
        <authorList>
            <person name="Kono N."/>
            <person name="Arakawa K."/>
        </authorList>
    </citation>
    <scope>NUCLEOTIDE SEQUENCE [LARGE SCALE GENOMIC DNA]</scope>
</reference>